<proteinExistence type="predicted"/>
<name>A0A2D0KK82_9GAMM</name>
<accession>A0A2D0KK82</accession>
<dbReference type="AlphaFoldDB" id="A0A2D0KK82"/>
<protein>
    <submittedName>
        <fullName evidence="1">Uncharacterized protein</fullName>
    </submittedName>
</protein>
<keyword evidence="2" id="KW-1185">Reference proteome</keyword>
<comment type="caution">
    <text evidence="1">The sequence shown here is derived from an EMBL/GenBank/DDBJ whole genome shotgun (WGS) entry which is preliminary data.</text>
</comment>
<dbReference type="Proteomes" id="UP000222168">
    <property type="component" value="Unassembled WGS sequence"/>
</dbReference>
<sequence>MNIENNIIKLSESCLPGKLCVSIPDGSDIIIGQSVYLTAYSVFFLRNNTTRNARLTN</sequence>
<evidence type="ECO:0000313" key="1">
    <source>
        <dbReference type="EMBL" id="PHM63839.1"/>
    </source>
</evidence>
<evidence type="ECO:0000313" key="2">
    <source>
        <dbReference type="Proteomes" id="UP000222168"/>
    </source>
</evidence>
<organism evidence="1 2">
    <name type="scientific">Xenorhabdus ishibashii</name>
    <dbReference type="NCBI Taxonomy" id="1034471"/>
    <lineage>
        <taxon>Bacteria</taxon>
        <taxon>Pseudomonadati</taxon>
        <taxon>Pseudomonadota</taxon>
        <taxon>Gammaproteobacteria</taxon>
        <taxon>Enterobacterales</taxon>
        <taxon>Morganellaceae</taxon>
        <taxon>Xenorhabdus</taxon>
    </lineage>
</organism>
<gene>
    <name evidence="1" type="ORF">Xish_03115</name>
</gene>
<reference evidence="1 2" key="1">
    <citation type="journal article" date="2017" name="Nat. Microbiol.">
        <title>Natural product diversity associated with the nematode symbionts Photorhabdus and Xenorhabdus.</title>
        <authorList>
            <person name="Tobias N.J."/>
            <person name="Wolff H."/>
            <person name="Djahanschiri B."/>
            <person name="Grundmann F."/>
            <person name="Kronenwerth M."/>
            <person name="Shi Y.M."/>
            <person name="Simonyi S."/>
            <person name="Grun P."/>
            <person name="Shapiro-Ilan D."/>
            <person name="Pidot S.J."/>
            <person name="Stinear T.P."/>
            <person name="Ebersberger I."/>
            <person name="Bode H.B."/>
        </authorList>
    </citation>
    <scope>NUCLEOTIDE SEQUENCE [LARGE SCALE GENOMIC DNA]</scope>
    <source>
        <strain evidence="1 2">DSM 22670</strain>
    </source>
</reference>
<dbReference type="EMBL" id="NJAK01000001">
    <property type="protein sequence ID" value="PHM63839.1"/>
    <property type="molecule type" value="Genomic_DNA"/>
</dbReference>